<comment type="caution">
    <text evidence="1">The sequence shown here is derived from an EMBL/GenBank/DDBJ whole genome shotgun (WGS) entry which is preliminary data.</text>
</comment>
<name>A0ACB5SLF4_9PEZI</name>
<gene>
    <name evidence="1" type="primary">g12511</name>
    <name evidence="1" type="ORF">NpPPO83_00012511</name>
</gene>
<protein>
    <submittedName>
        <fullName evidence="1">Uncharacterized protein</fullName>
    </submittedName>
</protein>
<dbReference type="EMBL" id="BSXG01000130">
    <property type="protein sequence ID" value="GME47130.1"/>
    <property type="molecule type" value="Genomic_DNA"/>
</dbReference>
<reference evidence="1" key="1">
    <citation type="submission" date="2024-09" db="EMBL/GenBank/DDBJ databases">
        <title>Draft Genome Sequences of Neofusicoccum parvum.</title>
        <authorList>
            <person name="Ashida A."/>
            <person name="Camagna M."/>
            <person name="Tanaka A."/>
            <person name="Takemoto D."/>
        </authorList>
    </citation>
    <scope>NUCLEOTIDE SEQUENCE</scope>
    <source>
        <strain evidence="1">PPO83</strain>
    </source>
</reference>
<keyword evidence="2" id="KW-1185">Reference proteome</keyword>
<sequence length="164" mass="16792">MIPYHHQKKKKKQHSSPPVPLPYHSNNPTTNTPAAKISLPTPLSRSTLPAAPAVGASVELAAAVVCAGSDEDDDAVWKLSVLGRLSVLGARVVEGFAVDSAETLAVAVVGSGTVKVMVVSGAVKVTVLVVDQEKVDDGVVVGLGERVVVDVDVVVNVDNAVGDG</sequence>
<proteinExistence type="predicted"/>
<organism evidence="1 2">
    <name type="scientific">Neofusicoccum parvum</name>
    <dbReference type="NCBI Taxonomy" id="310453"/>
    <lineage>
        <taxon>Eukaryota</taxon>
        <taxon>Fungi</taxon>
        <taxon>Dikarya</taxon>
        <taxon>Ascomycota</taxon>
        <taxon>Pezizomycotina</taxon>
        <taxon>Dothideomycetes</taxon>
        <taxon>Dothideomycetes incertae sedis</taxon>
        <taxon>Botryosphaeriales</taxon>
        <taxon>Botryosphaeriaceae</taxon>
        <taxon>Neofusicoccum</taxon>
    </lineage>
</organism>
<evidence type="ECO:0000313" key="1">
    <source>
        <dbReference type="EMBL" id="GME47130.1"/>
    </source>
</evidence>
<accession>A0ACB5SLF4</accession>
<evidence type="ECO:0000313" key="2">
    <source>
        <dbReference type="Proteomes" id="UP001165186"/>
    </source>
</evidence>
<dbReference type="Proteomes" id="UP001165186">
    <property type="component" value="Unassembled WGS sequence"/>
</dbReference>